<dbReference type="PROSITE" id="PS00108">
    <property type="entry name" value="PROTEIN_KINASE_ST"/>
    <property type="match status" value="1"/>
</dbReference>
<keyword evidence="7" id="KW-1185">Reference proteome</keyword>
<evidence type="ECO:0000256" key="3">
    <source>
        <dbReference type="PROSITE-ProRule" id="PRU10141"/>
    </source>
</evidence>
<dbReference type="EMBL" id="JNBS01004940">
    <property type="protein sequence ID" value="OQR81624.1"/>
    <property type="molecule type" value="Genomic_DNA"/>
</dbReference>
<evidence type="ECO:0000259" key="5">
    <source>
        <dbReference type="PROSITE" id="PS50011"/>
    </source>
</evidence>
<dbReference type="OrthoDB" id="40902at2759"/>
<dbReference type="STRING" id="74557.A0A1V9Y7F7"/>
<keyword evidence="6" id="KW-0808">Transferase</keyword>
<dbReference type="GO" id="GO:0004674">
    <property type="term" value="F:protein serine/threonine kinase activity"/>
    <property type="evidence" value="ECO:0007669"/>
    <property type="project" value="UniProtKB-KW"/>
</dbReference>
<gene>
    <name evidence="6" type="ORF">THRCLA_11554</name>
</gene>
<dbReference type="InterPro" id="IPR011009">
    <property type="entry name" value="Kinase-like_dom_sf"/>
</dbReference>
<dbReference type="InterPro" id="IPR000719">
    <property type="entry name" value="Prot_kinase_dom"/>
</dbReference>
<protein>
    <submittedName>
        <fullName evidence="6">Calcium/calmodulin dependent protein kinase</fullName>
    </submittedName>
</protein>
<dbReference type="SUPFAM" id="SSF56112">
    <property type="entry name" value="Protein kinase-like (PK-like)"/>
    <property type="match status" value="1"/>
</dbReference>
<evidence type="ECO:0000256" key="4">
    <source>
        <dbReference type="RuleBase" id="RU000304"/>
    </source>
</evidence>
<dbReference type="Pfam" id="PF00069">
    <property type="entry name" value="Pkinase"/>
    <property type="match status" value="1"/>
</dbReference>
<accession>A0A1V9Y7F7</accession>
<evidence type="ECO:0000256" key="1">
    <source>
        <dbReference type="ARBA" id="ARBA00022741"/>
    </source>
</evidence>
<dbReference type="PROSITE" id="PS50011">
    <property type="entry name" value="PROTEIN_KINASE_DOM"/>
    <property type="match status" value="1"/>
</dbReference>
<dbReference type="InterPro" id="IPR008271">
    <property type="entry name" value="Ser/Thr_kinase_AS"/>
</dbReference>
<keyword evidence="1 3" id="KW-0547">Nucleotide-binding</keyword>
<feature type="binding site" evidence="3">
    <location>
        <position position="82"/>
    </location>
    <ligand>
        <name>ATP</name>
        <dbReference type="ChEBI" id="CHEBI:30616"/>
    </ligand>
</feature>
<dbReference type="FunFam" id="1.10.510.10:FF:000571">
    <property type="entry name" value="Maternal embryonic leucine zipper kinase"/>
    <property type="match status" value="1"/>
</dbReference>
<sequence length="365" mass="41324">MMFCAPSRYFEGADFPLGPTIVLAILMTMGVYDSDKPDVSFEAFPWPAFESKYDLGDKLGRGSYSIVREGIDKETKCRVAVKIMEKASMTDYERETVPNEVNFMRRINHPVSLQLIDYFEDDDYFYLVSELMQGGTLCDRIMMKDYYSEDKARMIVRQLIQVIEFCHQRGVIHGDLKPENILMVHEHNDTSIKVGDYGCSTTVDEAMNPATARFCGTLAYAAPEIHDAKPYGTPVDIWSIGVIAFILLCGNFPFSDPEPLMLSYKVTTGDYHFVEKEWRHVSAEAKEFIQELLSVDPARRPTATALLAHPWIQPSKKTSSDTMGSSEIVTSLLPTPTQRYRRCSNAVLEELNMLIAAISNREAQN</sequence>
<comment type="caution">
    <text evidence="6">The sequence shown here is derived from an EMBL/GenBank/DDBJ whole genome shotgun (WGS) entry which is preliminary data.</text>
</comment>
<dbReference type="PROSITE" id="PS00107">
    <property type="entry name" value="PROTEIN_KINASE_ATP"/>
    <property type="match status" value="1"/>
</dbReference>
<dbReference type="SMART" id="SM00220">
    <property type="entry name" value="S_TKc"/>
    <property type="match status" value="1"/>
</dbReference>
<name>A0A1V9Y7F7_9STRA</name>
<keyword evidence="4" id="KW-0723">Serine/threonine-protein kinase</keyword>
<dbReference type="InterPro" id="IPR017441">
    <property type="entry name" value="Protein_kinase_ATP_BS"/>
</dbReference>
<dbReference type="AlphaFoldDB" id="A0A1V9Y7F7"/>
<organism evidence="6 7">
    <name type="scientific">Thraustotheca clavata</name>
    <dbReference type="NCBI Taxonomy" id="74557"/>
    <lineage>
        <taxon>Eukaryota</taxon>
        <taxon>Sar</taxon>
        <taxon>Stramenopiles</taxon>
        <taxon>Oomycota</taxon>
        <taxon>Saprolegniomycetes</taxon>
        <taxon>Saprolegniales</taxon>
        <taxon>Achlyaceae</taxon>
        <taxon>Thraustotheca</taxon>
    </lineage>
</organism>
<comment type="similarity">
    <text evidence="4">Belongs to the protein kinase superfamily.</text>
</comment>
<dbReference type="PANTHER" id="PTHR24347">
    <property type="entry name" value="SERINE/THREONINE-PROTEIN KINASE"/>
    <property type="match status" value="1"/>
</dbReference>
<evidence type="ECO:0000313" key="7">
    <source>
        <dbReference type="Proteomes" id="UP000243217"/>
    </source>
</evidence>
<dbReference type="Proteomes" id="UP000243217">
    <property type="component" value="Unassembled WGS sequence"/>
</dbReference>
<keyword evidence="6" id="KW-0418">Kinase</keyword>
<reference evidence="6 7" key="1">
    <citation type="journal article" date="2014" name="Genome Biol. Evol.">
        <title>The secreted proteins of Achlya hypogyna and Thraustotheca clavata identify the ancestral oomycete secretome and reveal gene acquisitions by horizontal gene transfer.</title>
        <authorList>
            <person name="Misner I."/>
            <person name="Blouin N."/>
            <person name="Leonard G."/>
            <person name="Richards T.A."/>
            <person name="Lane C.E."/>
        </authorList>
    </citation>
    <scope>NUCLEOTIDE SEQUENCE [LARGE SCALE GENOMIC DNA]</scope>
    <source>
        <strain evidence="6 7">ATCC 34112</strain>
    </source>
</reference>
<feature type="domain" description="Protein kinase" evidence="5">
    <location>
        <begin position="53"/>
        <end position="312"/>
    </location>
</feature>
<evidence type="ECO:0000256" key="2">
    <source>
        <dbReference type="ARBA" id="ARBA00022840"/>
    </source>
</evidence>
<proteinExistence type="inferred from homology"/>
<dbReference type="Gene3D" id="1.10.510.10">
    <property type="entry name" value="Transferase(Phosphotransferase) domain 1"/>
    <property type="match status" value="1"/>
</dbReference>
<evidence type="ECO:0000313" key="6">
    <source>
        <dbReference type="EMBL" id="OQR81624.1"/>
    </source>
</evidence>
<dbReference type="GO" id="GO:0005524">
    <property type="term" value="F:ATP binding"/>
    <property type="evidence" value="ECO:0007669"/>
    <property type="project" value="UniProtKB-UniRule"/>
</dbReference>
<dbReference type="CDD" id="cd05117">
    <property type="entry name" value="STKc_CAMK"/>
    <property type="match status" value="1"/>
</dbReference>
<keyword evidence="2 3" id="KW-0067">ATP-binding</keyword>